<reference evidence="2" key="1">
    <citation type="submission" date="2015-07" db="EMBL/GenBank/DDBJ databases">
        <title>Adaptation to a free-living lifestyle via gene acquisitions in the diplomonad Trepomonas sp. PC1.</title>
        <authorList>
            <person name="Xu F."/>
            <person name="Jerlstrom-Hultqvist J."/>
            <person name="Kolisko M."/>
            <person name="Simpson A.G.B."/>
            <person name="Roger A.J."/>
            <person name="Svard S.G."/>
            <person name="Andersson J.O."/>
        </authorList>
    </citation>
    <scope>NUCLEOTIDE SEQUENCE</scope>
    <source>
        <strain evidence="2">PC1</strain>
    </source>
</reference>
<evidence type="ECO:0000313" key="2">
    <source>
        <dbReference type="EMBL" id="JAP89148.1"/>
    </source>
</evidence>
<keyword evidence="1" id="KW-0175">Coiled coil</keyword>
<dbReference type="EMBL" id="GDID01007458">
    <property type="protein sequence ID" value="JAP89148.1"/>
    <property type="molecule type" value="Transcribed_RNA"/>
</dbReference>
<feature type="non-terminal residue" evidence="2">
    <location>
        <position position="372"/>
    </location>
</feature>
<name>A0A146JY74_9EUKA</name>
<evidence type="ECO:0000256" key="1">
    <source>
        <dbReference type="SAM" id="Coils"/>
    </source>
</evidence>
<sequence>ENNILAEQNQLFQTKLNTITAKLTFLQNEFTMVFQKYQVAEATNQKVTDDFKSAQEKLQQLISELQSEKKAKSEMDDVLDQLQLQNKNLLKEIEELTCSYSKQKEEAKCQKLQSIENEQRQAEKLKQTEEKLFEVENTVQKLQIEVGNEVETVQKQIFMINELNKDNDGQKAKILDLEGDLTKHLETMKQKDEMINDLLQKQHQSKTINKELSDENELLTKQINQQIKDGQKLQNQLIECQNEIQMKDNTIKYQNERLVQEQAKQLILQESMKQLEDQNAENIKNKMKLNMQIKNLEASNDELTQINQEHINKNMLNSKKIVEQQQLIENQGNEIQNLQQNNQYLQSQVCKTQNNIDGLQIENQKIECIVKE</sequence>
<proteinExistence type="predicted"/>
<feature type="non-terminal residue" evidence="2">
    <location>
        <position position="1"/>
    </location>
</feature>
<feature type="coiled-coil region" evidence="1">
    <location>
        <begin position="37"/>
        <end position="180"/>
    </location>
</feature>
<accession>A0A146JY74</accession>
<organism evidence="2">
    <name type="scientific">Trepomonas sp. PC1</name>
    <dbReference type="NCBI Taxonomy" id="1076344"/>
    <lineage>
        <taxon>Eukaryota</taxon>
        <taxon>Metamonada</taxon>
        <taxon>Diplomonadida</taxon>
        <taxon>Hexamitidae</taxon>
        <taxon>Hexamitinae</taxon>
        <taxon>Trepomonas</taxon>
    </lineage>
</organism>
<protein>
    <submittedName>
        <fullName evidence="2">Uncharacterized protein</fullName>
    </submittedName>
</protein>
<dbReference type="AlphaFoldDB" id="A0A146JY74"/>
<gene>
    <name evidence="2" type="ORF">TPC1_31357</name>
</gene>
<feature type="coiled-coil region" evidence="1">
    <location>
        <begin position="209"/>
        <end position="348"/>
    </location>
</feature>